<keyword evidence="3" id="KW-1185">Reference proteome</keyword>
<evidence type="ECO:0000313" key="2">
    <source>
        <dbReference type="EMBL" id="KAK5637550.1"/>
    </source>
</evidence>
<dbReference type="AlphaFoldDB" id="A0AAN7Z568"/>
<gene>
    <name evidence="2" type="ORF">RRF57_013265</name>
</gene>
<dbReference type="EMBL" id="JAWHQM010000131">
    <property type="protein sequence ID" value="KAK5637550.1"/>
    <property type="molecule type" value="Genomic_DNA"/>
</dbReference>
<sequence>MQTDRNQMATEEDTRWLIDELERYNRRPPWFSEPDFFDPVDPVFKGDDVVYLAYRGAKRRALGSTRFDGQANLRKKVQELDNASSIYKREVVTRLSNLISPELRKEVASWAEKPSRKKRRNKSMSPPSTEAASSTNDPPSTLETPDSYQPPYNATESRLTIAPPRPAKQTTPVFMPITIEKEQHPSQHSFSTTYVSKAQNILPDHLLRVLDNRYSIEQETFLAPIGMSYENADTSLLTLTILSEHIERIAKMIFNVQFQTIDGARYISHDTSDIEPHTITRCPISAVAPFLGETLNQAVLASPTFAKDSFERPNETRAVSIRISQNRSDVGVLLIKTNLFSCVNIWNTLGPTRQISSLEIARHRGSAPVRDAMPFTLEELDPTLTFDDAQPTPVWIVGKNQQIHWRRCFIRVYTTTNKQFAQANCEICDGQCTVPEGKELFLGGHDGYVKV</sequence>
<evidence type="ECO:0000313" key="3">
    <source>
        <dbReference type="Proteomes" id="UP001305414"/>
    </source>
</evidence>
<proteinExistence type="predicted"/>
<comment type="caution">
    <text evidence="2">The sequence shown here is derived from an EMBL/GenBank/DDBJ whole genome shotgun (WGS) entry which is preliminary data.</text>
</comment>
<evidence type="ECO:0000256" key="1">
    <source>
        <dbReference type="SAM" id="MobiDB-lite"/>
    </source>
</evidence>
<accession>A0AAN7Z568</accession>
<dbReference type="Proteomes" id="UP001305414">
    <property type="component" value="Unassembled WGS sequence"/>
</dbReference>
<organism evidence="2 3">
    <name type="scientific">Xylaria bambusicola</name>
    <dbReference type="NCBI Taxonomy" id="326684"/>
    <lineage>
        <taxon>Eukaryota</taxon>
        <taxon>Fungi</taxon>
        <taxon>Dikarya</taxon>
        <taxon>Ascomycota</taxon>
        <taxon>Pezizomycotina</taxon>
        <taxon>Sordariomycetes</taxon>
        <taxon>Xylariomycetidae</taxon>
        <taxon>Xylariales</taxon>
        <taxon>Xylariaceae</taxon>
        <taxon>Xylaria</taxon>
    </lineage>
</organism>
<protein>
    <submittedName>
        <fullName evidence="2">Uncharacterized protein</fullName>
    </submittedName>
</protein>
<feature type="compositionally biased region" description="Polar residues" evidence="1">
    <location>
        <begin position="123"/>
        <end position="158"/>
    </location>
</feature>
<name>A0AAN7Z568_9PEZI</name>
<feature type="region of interest" description="Disordered" evidence="1">
    <location>
        <begin position="107"/>
        <end position="170"/>
    </location>
</feature>
<reference evidence="2 3" key="1">
    <citation type="submission" date="2023-10" db="EMBL/GenBank/DDBJ databases">
        <title>Draft genome sequence of Xylaria bambusicola isolate GMP-LS, the root and basal stem rot pathogen of sugarcane in Indonesia.</title>
        <authorList>
            <person name="Selvaraj P."/>
            <person name="Muralishankar V."/>
            <person name="Muruganantham S."/>
            <person name="Sp S."/>
            <person name="Haryani S."/>
            <person name="Lau K.J.X."/>
            <person name="Naqvi N.I."/>
        </authorList>
    </citation>
    <scope>NUCLEOTIDE SEQUENCE [LARGE SCALE GENOMIC DNA]</scope>
    <source>
        <strain evidence="2">GMP-LS</strain>
    </source>
</reference>